<accession>A0A4Y2K4J5</accession>
<keyword evidence="2" id="KW-1185">Reference proteome</keyword>
<dbReference type="Proteomes" id="UP000499080">
    <property type="component" value="Unassembled WGS sequence"/>
</dbReference>
<protein>
    <submittedName>
        <fullName evidence="1">Uncharacterized protein</fullName>
    </submittedName>
</protein>
<evidence type="ECO:0000313" key="1">
    <source>
        <dbReference type="EMBL" id="GBM97147.1"/>
    </source>
</evidence>
<name>A0A4Y2K4J5_ARAVE</name>
<comment type="caution">
    <text evidence="1">The sequence shown here is derived from an EMBL/GenBank/DDBJ whole genome shotgun (WGS) entry which is preliminary data.</text>
</comment>
<gene>
    <name evidence="1" type="ORF">AVEN_195490_1</name>
</gene>
<dbReference type="AlphaFoldDB" id="A0A4Y2K4J5"/>
<proteinExistence type="predicted"/>
<evidence type="ECO:0000313" key="2">
    <source>
        <dbReference type="Proteomes" id="UP000499080"/>
    </source>
</evidence>
<dbReference type="EMBL" id="BGPR01004209">
    <property type="protein sequence ID" value="GBM97147.1"/>
    <property type="molecule type" value="Genomic_DNA"/>
</dbReference>
<organism evidence="1 2">
    <name type="scientific">Araneus ventricosus</name>
    <name type="common">Orbweaver spider</name>
    <name type="synonym">Epeira ventricosa</name>
    <dbReference type="NCBI Taxonomy" id="182803"/>
    <lineage>
        <taxon>Eukaryota</taxon>
        <taxon>Metazoa</taxon>
        <taxon>Ecdysozoa</taxon>
        <taxon>Arthropoda</taxon>
        <taxon>Chelicerata</taxon>
        <taxon>Arachnida</taxon>
        <taxon>Araneae</taxon>
        <taxon>Araneomorphae</taxon>
        <taxon>Entelegynae</taxon>
        <taxon>Araneoidea</taxon>
        <taxon>Araneidae</taxon>
        <taxon>Araneus</taxon>
    </lineage>
</organism>
<reference evidence="1 2" key="1">
    <citation type="journal article" date="2019" name="Sci. Rep.">
        <title>Orb-weaving spider Araneus ventricosus genome elucidates the spidroin gene catalogue.</title>
        <authorList>
            <person name="Kono N."/>
            <person name="Nakamura H."/>
            <person name="Ohtoshi R."/>
            <person name="Moran D.A.P."/>
            <person name="Shinohara A."/>
            <person name="Yoshida Y."/>
            <person name="Fujiwara M."/>
            <person name="Mori M."/>
            <person name="Tomita M."/>
            <person name="Arakawa K."/>
        </authorList>
    </citation>
    <scope>NUCLEOTIDE SEQUENCE [LARGE SCALE GENOMIC DNA]</scope>
</reference>
<sequence length="103" mass="11979">MQSQKVACSIQIRFPIHYKIFSKHNVLEEETVKVRKKSKLLKPVDISVNFEKQHEIVPMMSHANINPTWGHHEYVDMRSRRRSKRVLAPGVGTVMRGIESSLQ</sequence>